<evidence type="ECO:0000313" key="4">
    <source>
        <dbReference type="EMBL" id="CAF1363418.1"/>
    </source>
</evidence>
<name>A0A815I4Y3_9BILA</name>
<dbReference type="PROSITE" id="PS51996">
    <property type="entry name" value="TR_MART"/>
    <property type="match status" value="1"/>
</dbReference>
<evidence type="ECO:0000256" key="2">
    <source>
        <dbReference type="ARBA" id="ARBA00022803"/>
    </source>
</evidence>
<dbReference type="Proteomes" id="UP000681720">
    <property type="component" value="Unassembled WGS sequence"/>
</dbReference>
<gene>
    <name evidence="5" type="ORF">BYL167_LOCUS1215</name>
    <name evidence="4" type="ORF">CJN711_LOCUS20057</name>
    <name evidence="6" type="ORF">GIL414_LOCUS3776</name>
</gene>
<dbReference type="InterPro" id="IPR011990">
    <property type="entry name" value="TPR-like_helical_dom_sf"/>
</dbReference>
<dbReference type="AlphaFoldDB" id="A0A815I4Y3"/>
<evidence type="ECO:0000313" key="7">
    <source>
        <dbReference type="Proteomes" id="UP000663855"/>
    </source>
</evidence>
<dbReference type="Gene3D" id="1.25.40.10">
    <property type="entry name" value="Tetratricopeptide repeat domain"/>
    <property type="match status" value="1"/>
</dbReference>
<protein>
    <submittedName>
        <fullName evidence="4">Uncharacterized protein</fullName>
    </submittedName>
</protein>
<dbReference type="Proteomes" id="UP000663855">
    <property type="component" value="Unassembled WGS sequence"/>
</dbReference>
<dbReference type="PROSITE" id="PS50005">
    <property type="entry name" value="TPR"/>
    <property type="match status" value="2"/>
</dbReference>
<evidence type="ECO:0000313" key="6">
    <source>
        <dbReference type="EMBL" id="CAF3847672.1"/>
    </source>
</evidence>
<dbReference type="Proteomes" id="UP000681967">
    <property type="component" value="Unassembled WGS sequence"/>
</dbReference>
<dbReference type="InterPro" id="IPR051685">
    <property type="entry name" value="Ycf3/AcsC/BcsC/TPR_MFPF"/>
</dbReference>
<dbReference type="EMBL" id="CAJOBJ010000857">
    <property type="protein sequence ID" value="CAF3847672.1"/>
    <property type="molecule type" value="Genomic_DNA"/>
</dbReference>
<feature type="repeat" description="TPR" evidence="3">
    <location>
        <begin position="750"/>
        <end position="783"/>
    </location>
</feature>
<dbReference type="SUPFAM" id="SSF48452">
    <property type="entry name" value="TPR-like"/>
    <property type="match status" value="1"/>
</dbReference>
<dbReference type="EMBL" id="CAJNOV010009408">
    <property type="protein sequence ID" value="CAF1363418.1"/>
    <property type="molecule type" value="Genomic_DNA"/>
</dbReference>
<comment type="caution">
    <text evidence="4">The sequence shown here is derived from an EMBL/GenBank/DDBJ whole genome shotgun (WGS) entry which is preliminary data.</text>
</comment>
<dbReference type="SUPFAM" id="SSF56399">
    <property type="entry name" value="ADP-ribosylation"/>
    <property type="match status" value="1"/>
</dbReference>
<accession>A0A815I4Y3</accession>
<feature type="repeat" description="TPR" evidence="3">
    <location>
        <begin position="714"/>
        <end position="747"/>
    </location>
</feature>
<proteinExistence type="predicted"/>
<dbReference type="SMART" id="SM00028">
    <property type="entry name" value="TPR"/>
    <property type="match status" value="4"/>
</dbReference>
<reference evidence="4" key="1">
    <citation type="submission" date="2021-02" db="EMBL/GenBank/DDBJ databases">
        <authorList>
            <person name="Nowell W R."/>
        </authorList>
    </citation>
    <scope>NUCLEOTIDE SEQUENCE</scope>
</reference>
<dbReference type="PANTHER" id="PTHR44943">
    <property type="entry name" value="CELLULOSE SYNTHASE OPERON PROTEIN C"/>
    <property type="match status" value="1"/>
</dbReference>
<dbReference type="EMBL" id="CAJOBH010000173">
    <property type="protein sequence ID" value="CAF3767582.1"/>
    <property type="molecule type" value="Genomic_DNA"/>
</dbReference>
<keyword evidence="1" id="KW-0677">Repeat</keyword>
<evidence type="ECO:0000256" key="1">
    <source>
        <dbReference type="ARBA" id="ARBA00022737"/>
    </source>
</evidence>
<dbReference type="PANTHER" id="PTHR44943:SF8">
    <property type="entry name" value="TPR REPEAT-CONTAINING PROTEIN MJ0263"/>
    <property type="match status" value="1"/>
</dbReference>
<keyword evidence="2 3" id="KW-0802">TPR repeat</keyword>
<dbReference type="Pfam" id="PF13181">
    <property type="entry name" value="TPR_8"/>
    <property type="match status" value="1"/>
</dbReference>
<dbReference type="InterPro" id="IPR019734">
    <property type="entry name" value="TPR_rpt"/>
</dbReference>
<organism evidence="4 7">
    <name type="scientific">Rotaria magnacalcarata</name>
    <dbReference type="NCBI Taxonomy" id="392030"/>
    <lineage>
        <taxon>Eukaryota</taxon>
        <taxon>Metazoa</taxon>
        <taxon>Spiralia</taxon>
        <taxon>Gnathifera</taxon>
        <taxon>Rotifera</taxon>
        <taxon>Eurotatoria</taxon>
        <taxon>Bdelloidea</taxon>
        <taxon>Philodinida</taxon>
        <taxon>Philodinidae</taxon>
        <taxon>Rotaria</taxon>
    </lineage>
</organism>
<sequence length="855" mass="99319">MNYSKATVCVLASKKAQEEYLREYLKSLEESGDNVEFFDNPDECIQSLISTQDQKYLLILGSGLCHLVDMLSSLPCILYIYLTELHNYEDPSHVRGIYSEPKQLLIKLKTDIKMIEDNDLNFSISSSTEGNMSGTTTKDIQDDKLAFDWGRVILYSVLNTRRPTENIYEEMLQECRDIYQGNSSVRQQIDDFEKTYDPNNVIFWYTKDSFLYRLVNAAFRTEKIPTIWKFRFIIQDIHKRLQTNVKYFLFGGTSSNIHHLYRGQRMTSNELKQIKDNVGHLIAMNSFLSTSEHYDLAKIWSGNGEDRPKFESVIFEIIIDEDKLKSVPIIFANITAESNFPEEKEVLLAMGTRLRIESVELEGHIWKICLHAYPFDDSLSRNVETRFPELHSSVLSDDKSAQLIIATTLLDMGNFEAAEQISQQMSSSKNPVIKIYRNFLKGYIDIYRILSTADPIQSTDIKDKLYETKEHINKIKQSLQQLKQLISPRVYSYFIRIEKQLKTFDMAIEQLLLMPLETNISDVLRFMEPIISQAIRQREVVISTHDMALNNLSMTNPMDLIDVMSQYNETLGLMTVEEMQPAINQNFTKNNPQRIGLLLMTAMKATEENKYDEAIKCLRDALLIPCTDDERASVYRQLAEVYEKQKNWPAALENYENIFRMPQLSKASSNLRLAHISTAKIYADIGDDRNAIVHYKSGVQLYCQHKSSRHRHVGSLKMLIGLKFKKLGDMDAALKTFEEVIDLDHPDQVKDAYKQIGMIYFLRKDYDMAYYNFIESLNISQREIPPDSDFIIDTHLHLARTQYLRNHFDEGCLHMSVIEDMSENHKCTEATQQQIQFLRKIFSDLQYHGQSNNRN</sequence>
<dbReference type="Gene3D" id="3.90.176.10">
    <property type="entry name" value="Toxin ADP-ribosyltransferase, Chain A, domain 1"/>
    <property type="match status" value="1"/>
</dbReference>
<evidence type="ECO:0000313" key="5">
    <source>
        <dbReference type="EMBL" id="CAF3767582.1"/>
    </source>
</evidence>
<evidence type="ECO:0000256" key="3">
    <source>
        <dbReference type="PROSITE-ProRule" id="PRU00339"/>
    </source>
</evidence>
<dbReference type="Pfam" id="PF14938">
    <property type="entry name" value="SNAP"/>
    <property type="match status" value="1"/>
</dbReference>